<dbReference type="InterPro" id="IPR002347">
    <property type="entry name" value="SDR_fam"/>
</dbReference>
<reference evidence="4" key="1">
    <citation type="submission" date="2021-03" db="EMBL/GenBank/DDBJ databases">
        <title>Acanthopleuribacteraceae sp. M133.</title>
        <authorList>
            <person name="Wang G."/>
        </authorList>
    </citation>
    <scope>NUCLEOTIDE SEQUENCE</scope>
    <source>
        <strain evidence="4">M133</strain>
    </source>
</reference>
<organism evidence="4 5">
    <name type="scientific">Sulfidibacter corallicola</name>
    <dbReference type="NCBI Taxonomy" id="2818388"/>
    <lineage>
        <taxon>Bacteria</taxon>
        <taxon>Pseudomonadati</taxon>
        <taxon>Acidobacteriota</taxon>
        <taxon>Holophagae</taxon>
        <taxon>Acanthopleuribacterales</taxon>
        <taxon>Acanthopleuribacteraceae</taxon>
        <taxon>Sulfidibacter</taxon>
    </lineage>
</organism>
<evidence type="ECO:0000313" key="5">
    <source>
        <dbReference type="Proteomes" id="UP000663929"/>
    </source>
</evidence>
<dbReference type="InterPro" id="IPR057326">
    <property type="entry name" value="KR_dom"/>
</dbReference>
<evidence type="ECO:0000313" key="4">
    <source>
        <dbReference type="EMBL" id="QTD52525.1"/>
    </source>
</evidence>
<dbReference type="PRINTS" id="PR00081">
    <property type="entry name" value="GDHRDH"/>
</dbReference>
<dbReference type="SMART" id="SM00822">
    <property type="entry name" value="PKS_KR"/>
    <property type="match status" value="1"/>
</dbReference>
<accession>A0A8A4U1A2</accession>
<dbReference type="GO" id="GO:0016616">
    <property type="term" value="F:oxidoreductase activity, acting on the CH-OH group of donors, NAD or NADP as acceptor"/>
    <property type="evidence" value="ECO:0007669"/>
    <property type="project" value="UniProtKB-ARBA"/>
</dbReference>
<dbReference type="CDD" id="cd05233">
    <property type="entry name" value="SDR_c"/>
    <property type="match status" value="1"/>
</dbReference>
<evidence type="ECO:0000259" key="3">
    <source>
        <dbReference type="SMART" id="SM00822"/>
    </source>
</evidence>
<dbReference type="Pfam" id="PF13561">
    <property type="entry name" value="adh_short_C2"/>
    <property type="match status" value="1"/>
</dbReference>
<dbReference type="FunFam" id="3.40.50.720:FF:000084">
    <property type="entry name" value="Short-chain dehydrogenase reductase"/>
    <property type="match status" value="1"/>
</dbReference>
<dbReference type="RefSeq" id="WP_237382633.1">
    <property type="nucleotide sequence ID" value="NZ_CP071793.1"/>
</dbReference>
<dbReference type="PANTHER" id="PTHR42760:SF133">
    <property type="entry name" value="3-OXOACYL-[ACYL-CARRIER-PROTEIN] REDUCTASE"/>
    <property type="match status" value="1"/>
</dbReference>
<dbReference type="Proteomes" id="UP000663929">
    <property type="component" value="Chromosome"/>
</dbReference>
<keyword evidence="2" id="KW-0560">Oxidoreductase</keyword>
<dbReference type="KEGG" id="scor:J3U87_08635"/>
<evidence type="ECO:0000256" key="1">
    <source>
        <dbReference type="ARBA" id="ARBA00006484"/>
    </source>
</evidence>
<dbReference type="PROSITE" id="PS00061">
    <property type="entry name" value="ADH_SHORT"/>
    <property type="match status" value="1"/>
</dbReference>
<dbReference type="PANTHER" id="PTHR42760">
    <property type="entry name" value="SHORT-CHAIN DEHYDROGENASES/REDUCTASES FAMILY MEMBER"/>
    <property type="match status" value="1"/>
</dbReference>
<dbReference type="InterPro" id="IPR020904">
    <property type="entry name" value="Sc_DH/Rdtase_CS"/>
</dbReference>
<dbReference type="EMBL" id="CP071793">
    <property type="protein sequence ID" value="QTD52525.1"/>
    <property type="molecule type" value="Genomic_DNA"/>
</dbReference>
<dbReference type="AlphaFoldDB" id="A0A8A4U1A2"/>
<feature type="domain" description="Ketoreductase" evidence="3">
    <location>
        <begin position="4"/>
        <end position="187"/>
    </location>
</feature>
<comment type="similarity">
    <text evidence="1">Belongs to the short-chain dehydrogenases/reductases (SDR) family.</text>
</comment>
<dbReference type="Gene3D" id="3.40.50.720">
    <property type="entry name" value="NAD(P)-binding Rossmann-like Domain"/>
    <property type="match status" value="1"/>
</dbReference>
<proteinExistence type="inferred from homology"/>
<evidence type="ECO:0000256" key="2">
    <source>
        <dbReference type="ARBA" id="ARBA00023002"/>
    </source>
</evidence>
<dbReference type="InterPro" id="IPR036291">
    <property type="entry name" value="NAD(P)-bd_dom_sf"/>
</dbReference>
<protein>
    <submittedName>
        <fullName evidence="4">SDR family oxidoreductase</fullName>
    </submittedName>
</protein>
<keyword evidence="5" id="KW-1185">Reference proteome</keyword>
<dbReference type="SUPFAM" id="SSF51735">
    <property type="entry name" value="NAD(P)-binding Rossmann-fold domains"/>
    <property type="match status" value="1"/>
</dbReference>
<name>A0A8A4U1A2_SULCO</name>
<gene>
    <name evidence="4" type="ORF">J3U87_08635</name>
</gene>
<sequence>METRWVVVTGAGTGIGRATAIRLSQEGYGLFLLGRRTEVLAETADMLEEGTPIHVLGVDVGDPEALASALASTDVTELYGVVSNAGVGGENHYGGNDRWDEILRINLTGTYHLVNLCLPLLRAGRCDGDDYRRIVLISSILARLGVPGYTAYCASKAGMLGLMRSWASALAPERILVNAVCPGWVDTAMARQGLQTFAESTGKTFEDTLAEQMQSVPLGKMSETGEIASLIAWLFDPSQTSMTGQTVDINNGAMMP</sequence>